<reference evidence="1 2" key="1">
    <citation type="submission" date="2018-10" db="EMBL/GenBank/DDBJ databases">
        <title>Draft genome sequence of Bacillus salarius IM0101, isolated from a hypersaline soil in Inner Mongolia, China.</title>
        <authorList>
            <person name="Yamprayoonswat W."/>
            <person name="Boonvisut S."/>
            <person name="Jumpathong W."/>
            <person name="Sittihan S."/>
            <person name="Ruangsuj P."/>
            <person name="Wanthongcharoen S."/>
            <person name="Thongpramul N."/>
            <person name="Pimmason S."/>
            <person name="Yu B."/>
            <person name="Yasawong M."/>
        </authorList>
    </citation>
    <scope>NUCLEOTIDE SEQUENCE [LARGE SCALE GENOMIC DNA]</scope>
    <source>
        <strain evidence="1 2">IM0101</strain>
    </source>
</reference>
<dbReference type="Proteomes" id="UP000275076">
    <property type="component" value="Unassembled WGS sequence"/>
</dbReference>
<protein>
    <submittedName>
        <fullName evidence="1">Uncharacterized protein</fullName>
    </submittedName>
</protein>
<dbReference type="AlphaFoldDB" id="A0A3R9P8J0"/>
<proteinExistence type="predicted"/>
<name>A0A3R9P8J0_9BACI</name>
<accession>A0A3R9P8J0</accession>
<dbReference type="EMBL" id="RBVX01000001">
    <property type="protein sequence ID" value="RSL35245.1"/>
    <property type="molecule type" value="Genomic_DNA"/>
</dbReference>
<organism evidence="1 2">
    <name type="scientific">Salibacterium salarium</name>
    <dbReference type="NCBI Taxonomy" id="284579"/>
    <lineage>
        <taxon>Bacteria</taxon>
        <taxon>Bacillati</taxon>
        <taxon>Bacillota</taxon>
        <taxon>Bacilli</taxon>
        <taxon>Bacillales</taxon>
        <taxon>Bacillaceae</taxon>
    </lineage>
</organism>
<evidence type="ECO:0000313" key="2">
    <source>
        <dbReference type="Proteomes" id="UP000275076"/>
    </source>
</evidence>
<comment type="caution">
    <text evidence="1">The sequence shown here is derived from an EMBL/GenBank/DDBJ whole genome shotgun (WGS) entry which is preliminary data.</text>
</comment>
<sequence length="114" mass="14193">MRILVTTISGIENYIENKLIGFHERYGIEHINRYIKLYENISNENLKQLFSIFHYEFNHLFKYMNSRIRNRHYTADESRELIVLIEELRNIQSNVRRTKYDFEIHPYYQERMQE</sequence>
<gene>
    <name evidence="1" type="ORF">D7Z54_01365</name>
</gene>
<evidence type="ECO:0000313" key="1">
    <source>
        <dbReference type="EMBL" id="RSL35245.1"/>
    </source>
</evidence>
<keyword evidence="2" id="KW-1185">Reference proteome</keyword>